<comment type="caution">
    <text evidence="2">The sequence shown here is derived from an EMBL/GenBank/DDBJ whole genome shotgun (WGS) entry which is preliminary data.</text>
</comment>
<name>A0A8S9N599_BRACR</name>
<dbReference type="AlphaFoldDB" id="A0A8S9N599"/>
<protein>
    <submittedName>
        <fullName evidence="2">Uncharacterized protein</fullName>
    </submittedName>
</protein>
<reference evidence="2" key="1">
    <citation type="submission" date="2019-12" db="EMBL/GenBank/DDBJ databases">
        <title>Genome sequencing and annotation of Brassica cretica.</title>
        <authorList>
            <person name="Studholme D.J."/>
            <person name="Sarris P."/>
        </authorList>
    </citation>
    <scope>NUCLEOTIDE SEQUENCE</scope>
    <source>
        <strain evidence="2">PFS-109/04</strain>
        <tissue evidence="2">Leaf</tissue>
    </source>
</reference>
<dbReference type="Proteomes" id="UP000712600">
    <property type="component" value="Unassembled WGS sequence"/>
</dbReference>
<dbReference type="EMBL" id="QGKX02002183">
    <property type="protein sequence ID" value="KAF3487794.1"/>
    <property type="molecule type" value="Genomic_DNA"/>
</dbReference>
<evidence type="ECO:0000313" key="2">
    <source>
        <dbReference type="EMBL" id="KAF3487794.1"/>
    </source>
</evidence>
<evidence type="ECO:0000313" key="3">
    <source>
        <dbReference type="Proteomes" id="UP000712600"/>
    </source>
</evidence>
<sequence length="292" mass="33199">MTYSSSASIRRRNRDHAGEPPARFLTFESRLEESRWCFIGNEPVANPWSLHHVTEEIFCKYQQLCIRGFLVQGILLLDYPAIAEARRMVEDVGLIYTVLHVRPICLRVVREFISNLCSADDRVYIRGCRFDFYPVVINQQFMTPFVEKSHVWEDEDLTQAIVFVTVDACASIPIYTPSKAVYLFPFCPRTKWRRTPVDPARAFAELDWSSSANGQAESVFYPVRRTAELNPSSIQLGRSPNWTGPAPRTAELNPRSIQLGSLPSWTGPAPRTAELNPCSIQLGRSPFGERPS</sequence>
<proteinExistence type="predicted"/>
<gene>
    <name evidence="2" type="ORF">F2Q69_00052890</name>
</gene>
<organism evidence="2 3">
    <name type="scientific">Brassica cretica</name>
    <name type="common">Mustard</name>
    <dbReference type="NCBI Taxonomy" id="69181"/>
    <lineage>
        <taxon>Eukaryota</taxon>
        <taxon>Viridiplantae</taxon>
        <taxon>Streptophyta</taxon>
        <taxon>Embryophyta</taxon>
        <taxon>Tracheophyta</taxon>
        <taxon>Spermatophyta</taxon>
        <taxon>Magnoliopsida</taxon>
        <taxon>eudicotyledons</taxon>
        <taxon>Gunneridae</taxon>
        <taxon>Pentapetalae</taxon>
        <taxon>rosids</taxon>
        <taxon>malvids</taxon>
        <taxon>Brassicales</taxon>
        <taxon>Brassicaceae</taxon>
        <taxon>Brassiceae</taxon>
        <taxon>Brassica</taxon>
    </lineage>
</organism>
<accession>A0A8S9N599</accession>
<feature type="region of interest" description="Disordered" evidence="1">
    <location>
        <begin position="263"/>
        <end position="292"/>
    </location>
</feature>
<evidence type="ECO:0000256" key="1">
    <source>
        <dbReference type="SAM" id="MobiDB-lite"/>
    </source>
</evidence>